<name>C1DB76_LARHH</name>
<dbReference type="SUPFAM" id="SSF55874">
    <property type="entry name" value="ATPase domain of HSP90 chaperone/DNA topoisomerase II/histidine kinase"/>
    <property type="match status" value="1"/>
</dbReference>
<keyword evidence="4 9" id="KW-0597">Phosphoprotein</keyword>
<dbReference type="HOGENOM" id="CLU_000650_3_7_4"/>
<feature type="domain" description="HPt" evidence="13">
    <location>
        <begin position="3"/>
        <end position="107"/>
    </location>
</feature>
<sequence length="589" mass="63625">MSDFNGMEELLQDFLTESSELLSDVDNKLVELEKYPEDKGLLNDIFRGFHTIKGGAGFLNATPLVTLCHRTENLFDKLRNGELQLNSHVMDVILDATGVVRDMFGDLAQSRMPAPAPQHILDNLDAMLAGQDMVRTVPGLPAVPDPASVSQPASAPPAASTVAVQAGPATTAAAQPPERERNISGNQQETTLRVDAQRLDQVLNLSGEIGLTKNRLTTIRTEIIQGNLGADVLHSLDEAVSQLDLLVGDLQNAVMKTRMQPIGRLFQKYPRLARDLARQLGKDVDLVLSGEETELDKTMIEDLNDPLVHLVRNAVDHGIETPDERQAAGKPVQSAVKLSAQQVGDHIVIEVADDGRGMNAGMLRKKALEKGLIDLEQANSMDDKQALHLIFLPGFTTKSEISSVSGRGVGMDVVRTNIQKLNGRIDIRSAPNEGTRISISLPLTLAILPVLVARVCDQSFAMPLAMVREIIPIATDAIQEVSGRPTIVVRDEVLPVRRLTELLGWKSDREPGFGILMQQAEKTFILAVDTFVGREDVVIKSLQNVSLKGVAGATLSGDGAVVLVLDMDSLLNTDKAHAAVHGALTPLPA</sequence>
<evidence type="ECO:0000256" key="9">
    <source>
        <dbReference type="PROSITE-ProRule" id="PRU00110"/>
    </source>
</evidence>
<evidence type="ECO:0000259" key="11">
    <source>
        <dbReference type="PROSITE" id="PS50109"/>
    </source>
</evidence>
<evidence type="ECO:0000259" key="12">
    <source>
        <dbReference type="PROSITE" id="PS50851"/>
    </source>
</evidence>
<dbReference type="PROSITE" id="PS50109">
    <property type="entry name" value="HIS_KIN"/>
    <property type="match status" value="1"/>
</dbReference>
<dbReference type="PRINTS" id="PR00344">
    <property type="entry name" value="BCTRLSENSOR"/>
</dbReference>
<dbReference type="Pfam" id="PF01627">
    <property type="entry name" value="Hpt"/>
    <property type="match status" value="1"/>
</dbReference>
<feature type="domain" description="CheW-like" evidence="12">
    <location>
        <begin position="447"/>
        <end position="576"/>
    </location>
</feature>
<dbReference type="InterPro" id="IPR036097">
    <property type="entry name" value="HisK_dim/P_sf"/>
</dbReference>
<dbReference type="Gene3D" id="2.30.30.40">
    <property type="entry name" value="SH3 Domains"/>
    <property type="match status" value="1"/>
</dbReference>
<dbReference type="InterPro" id="IPR036890">
    <property type="entry name" value="HATPase_C_sf"/>
</dbReference>
<dbReference type="InterPro" id="IPR003594">
    <property type="entry name" value="HATPase_dom"/>
</dbReference>
<keyword evidence="15" id="KW-1185">Reference proteome</keyword>
<dbReference type="PANTHER" id="PTHR43395">
    <property type="entry name" value="SENSOR HISTIDINE KINASE CHEA"/>
    <property type="match status" value="1"/>
</dbReference>
<dbReference type="InterPro" id="IPR004105">
    <property type="entry name" value="CheA-like_dim"/>
</dbReference>
<dbReference type="InterPro" id="IPR002545">
    <property type="entry name" value="CheW-lke_dom"/>
</dbReference>
<dbReference type="GO" id="GO:0005737">
    <property type="term" value="C:cytoplasm"/>
    <property type="evidence" value="ECO:0007669"/>
    <property type="project" value="InterPro"/>
</dbReference>
<dbReference type="Pfam" id="PF02518">
    <property type="entry name" value="HATPase_c"/>
    <property type="match status" value="1"/>
</dbReference>
<feature type="region of interest" description="Disordered" evidence="10">
    <location>
        <begin position="144"/>
        <end position="191"/>
    </location>
</feature>
<keyword evidence="6" id="KW-0418">Kinase</keyword>
<keyword evidence="5 14" id="KW-0808">Transferase</keyword>
<dbReference type="EMBL" id="CP001154">
    <property type="protein sequence ID" value="ACO75415.1"/>
    <property type="molecule type" value="Genomic_DNA"/>
</dbReference>
<dbReference type="PROSITE" id="PS50894">
    <property type="entry name" value="HPT"/>
    <property type="match status" value="1"/>
</dbReference>
<comment type="catalytic activity">
    <reaction evidence="1">
        <text>ATP + protein L-histidine = ADP + protein N-phospho-L-histidine.</text>
        <dbReference type="EC" id="2.7.13.3"/>
    </reaction>
</comment>
<proteinExistence type="predicted"/>
<dbReference type="Gene3D" id="3.30.565.10">
    <property type="entry name" value="Histidine kinase-like ATPase, C-terminal domain"/>
    <property type="match status" value="1"/>
</dbReference>
<evidence type="ECO:0000259" key="13">
    <source>
        <dbReference type="PROSITE" id="PS50894"/>
    </source>
</evidence>
<evidence type="ECO:0000256" key="1">
    <source>
        <dbReference type="ARBA" id="ARBA00000085"/>
    </source>
</evidence>
<dbReference type="Gene3D" id="1.10.287.560">
    <property type="entry name" value="Histidine kinase CheA-like, homodimeric domain"/>
    <property type="match status" value="1"/>
</dbReference>
<dbReference type="InterPro" id="IPR036641">
    <property type="entry name" value="HPT_dom_sf"/>
</dbReference>
<dbReference type="PROSITE" id="PS50851">
    <property type="entry name" value="CHEW"/>
    <property type="match status" value="1"/>
</dbReference>
<dbReference type="Pfam" id="PF01584">
    <property type="entry name" value="CheW"/>
    <property type="match status" value="1"/>
</dbReference>
<dbReference type="SUPFAM" id="SSF47384">
    <property type="entry name" value="Homodimeric domain of signal transducing histidine kinase"/>
    <property type="match status" value="1"/>
</dbReference>
<dbReference type="CDD" id="cd00088">
    <property type="entry name" value="HPT"/>
    <property type="match status" value="1"/>
</dbReference>
<gene>
    <name evidence="14" type="ordered locus">LHK_02433</name>
</gene>
<evidence type="ECO:0000256" key="2">
    <source>
        <dbReference type="ARBA" id="ARBA00012438"/>
    </source>
</evidence>
<dbReference type="InterPro" id="IPR037006">
    <property type="entry name" value="CheA-like_homodim_sf"/>
</dbReference>
<dbReference type="SMART" id="SM00073">
    <property type="entry name" value="HPT"/>
    <property type="match status" value="1"/>
</dbReference>
<dbReference type="InterPro" id="IPR008207">
    <property type="entry name" value="Sig_transdc_His_kin_Hpt_dom"/>
</dbReference>
<dbReference type="InterPro" id="IPR005467">
    <property type="entry name" value="His_kinase_dom"/>
</dbReference>
<protein>
    <recommendedName>
        <fullName evidence="3">Chemotaxis protein CheA</fullName>
        <ecNumber evidence="2">2.7.13.3</ecNumber>
    </recommendedName>
</protein>
<dbReference type="PANTHER" id="PTHR43395:SF1">
    <property type="entry name" value="CHEMOTAXIS PROTEIN CHEA"/>
    <property type="match status" value="1"/>
</dbReference>
<dbReference type="InterPro" id="IPR051315">
    <property type="entry name" value="Bact_Chemotaxis_CheA"/>
</dbReference>
<evidence type="ECO:0000256" key="4">
    <source>
        <dbReference type="ARBA" id="ARBA00022553"/>
    </source>
</evidence>
<feature type="modified residue" description="Phosphohistidine" evidence="9">
    <location>
        <position position="50"/>
    </location>
</feature>
<evidence type="ECO:0000313" key="15">
    <source>
        <dbReference type="Proteomes" id="UP000002010"/>
    </source>
</evidence>
<dbReference type="SUPFAM" id="SSF50341">
    <property type="entry name" value="CheW-like"/>
    <property type="match status" value="1"/>
</dbReference>
<dbReference type="AlphaFoldDB" id="C1DB76"/>
<feature type="compositionally biased region" description="Low complexity" evidence="10">
    <location>
        <begin position="145"/>
        <end position="176"/>
    </location>
</feature>
<dbReference type="SMART" id="SM00260">
    <property type="entry name" value="CheW"/>
    <property type="match status" value="1"/>
</dbReference>
<dbReference type="InterPro" id="IPR036061">
    <property type="entry name" value="CheW-like_dom_sf"/>
</dbReference>
<organism evidence="14 15">
    <name type="scientific">Laribacter hongkongensis (strain HLHK9)</name>
    <dbReference type="NCBI Taxonomy" id="557598"/>
    <lineage>
        <taxon>Bacteria</taxon>
        <taxon>Pseudomonadati</taxon>
        <taxon>Pseudomonadota</taxon>
        <taxon>Betaproteobacteria</taxon>
        <taxon>Neisseriales</taxon>
        <taxon>Aquaspirillaceae</taxon>
        <taxon>Laribacter</taxon>
    </lineage>
</organism>
<evidence type="ECO:0000256" key="5">
    <source>
        <dbReference type="ARBA" id="ARBA00022679"/>
    </source>
</evidence>
<dbReference type="eggNOG" id="COG2198">
    <property type="taxonomic scope" value="Bacteria"/>
</dbReference>
<dbReference type="Proteomes" id="UP000002010">
    <property type="component" value="Chromosome"/>
</dbReference>
<evidence type="ECO:0000256" key="8">
    <source>
        <dbReference type="ARBA" id="ARBA00035100"/>
    </source>
</evidence>
<reference evidence="14 15" key="1">
    <citation type="journal article" date="2009" name="PLoS Genet.">
        <title>The complete genome and proteome of Laribacter hongkongensis reveal potential mechanisms for adaptations to different temperatures and habitats.</title>
        <authorList>
            <person name="Woo P.C."/>
            <person name="Lau S.K."/>
            <person name="Tse H."/>
            <person name="Teng J.L."/>
            <person name="Curreem S.O."/>
            <person name="Tsang A.K."/>
            <person name="Fan R.Y."/>
            <person name="Wong G.K."/>
            <person name="Huang Y."/>
            <person name="Loman N.J."/>
            <person name="Snyder L.A."/>
            <person name="Cai J.J."/>
            <person name="Huang J.D."/>
            <person name="Mak W."/>
            <person name="Pallen M.J."/>
            <person name="Lok S."/>
            <person name="Yuen K.Y."/>
        </authorList>
    </citation>
    <scope>NUCLEOTIDE SEQUENCE [LARGE SCALE GENOMIC DNA]</scope>
    <source>
        <strain evidence="14 15">HLHK9</strain>
    </source>
</reference>
<dbReference type="eggNOG" id="COG0643">
    <property type="taxonomic scope" value="Bacteria"/>
</dbReference>
<dbReference type="RefSeq" id="WP_012697901.1">
    <property type="nucleotide sequence ID" value="NC_012559.1"/>
</dbReference>
<dbReference type="SMART" id="SM01231">
    <property type="entry name" value="H-kinase_dim"/>
    <property type="match status" value="1"/>
</dbReference>
<dbReference type="Gene3D" id="1.20.120.160">
    <property type="entry name" value="HPT domain"/>
    <property type="match status" value="1"/>
</dbReference>
<feature type="domain" description="Histidine kinase" evidence="11">
    <location>
        <begin position="204"/>
        <end position="445"/>
    </location>
</feature>
<dbReference type="SUPFAM" id="SSF47226">
    <property type="entry name" value="Histidine-containing phosphotransfer domain, HPT domain"/>
    <property type="match status" value="1"/>
</dbReference>
<dbReference type="STRING" id="557598.LHK_02433"/>
<evidence type="ECO:0000256" key="7">
    <source>
        <dbReference type="ARBA" id="ARBA00023012"/>
    </source>
</evidence>
<dbReference type="Pfam" id="PF02895">
    <property type="entry name" value="H-kinase_dim"/>
    <property type="match status" value="1"/>
</dbReference>
<dbReference type="FunFam" id="3.30.565.10:FF:000016">
    <property type="entry name" value="Chemotaxis protein CheA, putative"/>
    <property type="match status" value="1"/>
</dbReference>
<evidence type="ECO:0000256" key="6">
    <source>
        <dbReference type="ARBA" id="ARBA00022777"/>
    </source>
</evidence>
<dbReference type="GO" id="GO:0006935">
    <property type="term" value="P:chemotaxis"/>
    <property type="evidence" value="ECO:0007669"/>
    <property type="project" value="InterPro"/>
</dbReference>
<evidence type="ECO:0000256" key="3">
    <source>
        <dbReference type="ARBA" id="ARBA00021495"/>
    </source>
</evidence>
<evidence type="ECO:0000313" key="14">
    <source>
        <dbReference type="EMBL" id="ACO75415.1"/>
    </source>
</evidence>
<dbReference type="KEGG" id="lhk:LHK_02433"/>
<comment type="function">
    <text evidence="8">Involved in the transmission of sensory signals from the chemoreceptors to the flagellar motors. CheA is autophosphorylated; it can transfer its phosphate group to either CheB or CheY.</text>
</comment>
<dbReference type="CDD" id="cd16916">
    <property type="entry name" value="HATPase_CheA-like"/>
    <property type="match status" value="1"/>
</dbReference>
<dbReference type="SMART" id="SM00387">
    <property type="entry name" value="HATPase_c"/>
    <property type="match status" value="1"/>
</dbReference>
<dbReference type="InterPro" id="IPR004358">
    <property type="entry name" value="Sig_transdc_His_kin-like_C"/>
</dbReference>
<evidence type="ECO:0000256" key="10">
    <source>
        <dbReference type="SAM" id="MobiDB-lite"/>
    </source>
</evidence>
<dbReference type="EC" id="2.7.13.3" evidence="2"/>
<keyword evidence="7" id="KW-0902">Two-component regulatory system</keyword>
<dbReference type="GO" id="GO:0000155">
    <property type="term" value="F:phosphorelay sensor kinase activity"/>
    <property type="evidence" value="ECO:0007669"/>
    <property type="project" value="InterPro"/>
</dbReference>
<accession>C1DB76</accession>